<feature type="compositionally biased region" description="Polar residues" evidence="1">
    <location>
        <begin position="7"/>
        <end position="17"/>
    </location>
</feature>
<gene>
    <name evidence="2" type="ORF">MNBD_GAMMA14-2415</name>
</gene>
<dbReference type="AlphaFoldDB" id="A0A3B0XX34"/>
<evidence type="ECO:0000256" key="1">
    <source>
        <dbReference type="SAM" id="MobiDB-lite"/>
    </source>
</evidence>
<evidence type="ECO:0000313" key="2">
    <source>
        <dbReference type="EMBL" id="VAW72111.1"/>
    </source>
</evidence>
<protein>
    <submittedName>
        <fullName evidence="2">Uncharacterized protein</fullName>
    </submittedName>
</protein>
<dbReference type="EMBL" id="UOFM01000007">
    <property type="protein sequence ID" value="VAW72111.1"/>
    <property type="molecule type" value="Genomic_DNA"/>
</dbReference>
<feature type="region of interest" description="Disordered" evidence="1">
    <location>
        <begin position="1"/>
        <end position="22"/>
    </location>
</feature>
<proteinExistence type="predicted"/>
<sequence>MLLAGRQTASGHQNDSIGSGEIVLEAPRPAKVAEYVLMGDRLKHNTFTRILISSFRRRPESRERSY</sequence>
<organism evidence="2">
    <name type="scientific">hydrothermal vent metagenome</name>
    <dbReference type="NCBI Taxonomy" id="652676"/>
    <lineage>
        <taxon>unclassified sequences</taxon>
        <taxon>metagenomes</taxon>
        <taxon>ecological metagenomes</taxon>
    </lineage>
</organism>
<name>A0A3B0XX34_9ZZZZ</name>
<reference evidence="2" key="1">
    <citation type="submission" date="2018-06" db="EMBL/GenBank/DDBJ databases">
        <authorList>
            <person name="Zhirakovskaya E."/>
        </authorList>
    </citation>
    <scope>NUCLEOTIDE SEQUENCE</scope>
</reference>
<accession>A0A3B0XX34</accession>